<name>A0A6G0ZJP5_APHCR</name>
<proteinExistence type="predicted"/>
<dbReference type="OrthoDB" id="10039611at2759"/>
<reference evidence="1 2" key="1">
    <citation type="submission" date="2019-08" db="EMBL/GenBank/DDBJ databases">
        <title>Whole genome of Aphis craccivora.</title>
        <authorList>
            <person name="Voronova N.V."/>
            <person name="Shulinski R.S."/>
            <person name="Bandarenka Y.V."/>
            <person name="Zhorov D.G."/>
            <person name="Warner D."/>
        </authorList>
    </citation>
    <scope>NUCLEOTIDE SEQUENCE [LARGE SCALE GENOMIC DNA]</scope>
    <source>
        <strain evidence="1">180601</strain>
        <tissue evidence="1">Whole Body</tissue>
    </source>
</reference>
<dbReference type="EMBL" id="VUJU01000303">
    <property type="protein sequence ID" value="KAF0771389.1"/>
    <property type="molecule type" value="Genomic_DNA"/>
</dbReference>
<sequence>MYFNYFLLIVLNKKKSNLYYNSHRDAFLKGLSTGPKYPTDKGKRLIVVHISDQQRVLSMVVYCVFSQIKTQQITPMK</sequence>
<protein>
    <submittedName>
        <fullName evidence="1">Uncharacterized protein</fullName>
    </submittedName>
</protein>
<dbReference type="AlphaFoldDB" id="A0A6G0ZJP5"/>
<evidence type="ECO:0000313" key="1">
    <source>
        <dbReference type="EMBL" id="KAF0771389.1"/>
    </source>
</evidence>
<dbReference type="Proteomes" id="UP000478052">
    <property type="component" value="Unassembled WGS sequence"/>
</dbReference>
<keyword evidence="2" id="KW-1185">Reference proteome</keyword>
<organism evidence="1 2">
    <name type="scientific">Aphis craccivora</name>
    <name type="common">Cowpea aphid</name>
    <dbReference type="NCBI Taxonomy" id="307492"/>
    <lineage>
        <taxon>Eukaryota</taxon>
        <taxon>Metazoa</taxon>
        <taxon>Ecdysozoa</taxon>
        <taxon>Arthropoda</taxon>
        <taxon>Hexapoda</taxon>
        <taxon>Insecta</taxon>
        <taxon>Pterygota</taxon>
        <taxon>Neoptera</taxon>
        <taxon>Paraneoptera</taxon>
        <taxon>Hemiptera</taxon>
        <taxon>Sternorrhyncha</taxon>
        <taxon>Aphidomorpha</taxon>
        <taxon>Aphidoidea</taxon>
        <taxon>Aphididae</taxon>
        <taxon>Aphidini</taxon>
        <taxon>Aphis</taxon>
        <taxon>Aphis</taxon>
    </lineage>
</organism>
<gene>
    <name evidence="1" type="ORF">FWK35_00016321</name>
</gene>
<evidence type="ECO:0000313" key="2">
    <source>
        <dbReference type="Proteomes" id="UP000478052"/>
    </source>
</evidence>
<accession>A0A6G0ZJP5</accession>
<comment type="caution">
    <text evidence="1">The sequence shown here is derived from an EMBL/GenBank/DDBJ whole genome shotgun (WGS) entry which is preliminary data.</text>
</comment>